<organism evidence="3 4">
    <name type="scientific">Cloeon dipterum</name>
    <dbReference type="NCBI Taxonomy" id="197152"/>
    <lineage>
        <taxon>Eukaryota</taxon>
        <taxon>Metazoa</taxon>
        <taxon>Ecdysozoa</taxon>
        <taxon>Arthropoda</taxon>
        <taxon>Hexapoda</taxon>
        <taxon>Insecta</taxon>
        <taxon>Pterygota</taxon>
        <taxon>Palaeoptera</taxon>
        <taxon>Ephemeroptera</taxon>
        <taxon>Pisciforma</taxon>
        <taxon>Baetidae</taxon>
        <taxon>Cloeon</taxon>
    </lineage>
</organism>
<dbReference type="Proteomes" id="UP000494165">
    <property type="component" value="Unassembled WGS sequence"/>
</dbReference>
<proteinExistence type="predicted"/>
<keyword evidence="4" id="KW-1185">Reference proteome</keyword>
<dbReference type="SMART" id="SM00355">
    <property type="entry name" value="ZnF_C2H2"/>
    <property type="match status" value="4"/>
</dbReference>
<evidence type="ECO:0000259" key="2">
    <source>
        <dbReference type="PROSITE" id="PS50157"/>
    </source>
</evidence>
<dbReference type="EMBL" id="CADEPI010000223">
    <property type="protein sequence ID" value="CAB3381042.1"/>
    <property type="molecule type" value="Genomic_DNA"/>
</dbReference>
<evidence type="ECO:0000313" key="4">
    <source>
        <dbReference type="Proteomes" id="UP000494165"/>
    </source>
</evidence>
<comment type="caution">
    <text evidence="3">The sequence shown here is derived from an EMBL/GenBank/DDBJ whole genome shotgun (WGS) entry which is preliminary data.</text>
</comment>
<dbReference type="PROSITE" id="PS00028">
    <property type="entry name" value="ZINC_FINGER_C2H2_1"/>
    <property type="match status" value="3"/>
</dbReference>
<keyword evidence="1" id="KW-0479">Metal-binding</keyword>
<dbReference type="InterPro" id="IPR013087">
    <property type="entry name" value="Znf_C2H2_type"/>
</dbReference>
<keyword evidence="1" id="KW-0862">Zinc</keyword>
<keyword evidence="1" id="KW-0863">Zinc-finger</keyword>
<reference evidence="3 4" key="1">
    <citation type="submission" date="2020-04" db="EMBL/GenBank/DDBJ databases">
        <authorList>
            <person name="Alioto T."/>
            <person name="Alioto T."/>
            <person name="Gomez Garrido J."/>
        </authorList>
    </citation>
    <scope>NUCLEOTIDE SEQUENCE [LARGE SCALE GENOMIC DNA]</scope>
</reference>
<gene>
    <name evidence="3" type="ORF">CLODIP_2_CD01427</name>
</gene>
<protein>
    <recommendedName>
        <fullName evidence="2">C2H2-type domain-containing protein</fullName>
    </recommendedName>
</protein>
<sequence length="1082" mass="125478">MGMKRKFSEKDVAVASSSGHPQSLKCLYCFITPMEQNLRPIKRYTQSDYKFICAACARSEKFTVATLIDVMKEVAVLEVKSISKMGYFNQLNIPDCGMYTTLGFLDLGECTVCQFKYTNEASVKEHWADVHPAGRKLFRKCKVGCGGYYKYRKQHEASCKIICPYKSCEGKKKKKKSNDHFKTAHPIMVCPIMFCPAAFKLGDVEGLCQHILTTDLYRFLSRKPFVIPSEYQKEQCYFCDEEKEKTEVSLIRMKNEKYTDGEKIYICLGCEQKEKFPIATLKEMLEYVGSTPMDDIRFLKKFIIPKDFDSTDAIMGFLELNRCRYCHKFIKRNQTFEAHKRQEHSGKSLAKCESQSFQMSKRLKRCEDDGAVASTSEGQTSIGLCLYCRAHTEKPITIRKGHQPTFKFICAECVTKEKLTVGKLIDVIKDVAAVGDVQSFRKMIIFEYYKIPQFSDETDVMLGFLDFAHFWNKHSEKSAEYANCEIGCGGFFKHIKKHHKGCGIICPYYNSCKDSKEKKKLNWNDAHFNAHKIMVCPIMSCPKAFVQGDVGGLCCHILLIHLYRFEDGQFDKQTNILIKQKCHYCDEDRSDVKLILRRKKATKLKKYICSGCEEKERFPIFQLKEMLKGVGSMPMDDIVLLKEKIPEEFDVTDAPFGFLDLNKCRYCYMSIKRNQTFEEHKQREHPAGTFLECERCCLCFNSEHALGTHVGTCERIQCPYEQQSFKMSQEQKRCEDDGAAASTSGGNQKPQQCLYCCDKPETLTLIWNGSLHKTICAKCEETEKFTFAALINEMRKVADIDDVESIKKMDELSQYKIPENSDGTDILLGFLYSGCCSRCKFHYRNDEASVIDHWNNNHSHEMRSQIFEKCKIGCGGVFRVKQNHNRSCGIICPYHTFCEDSKDELKLDRRWNDAHFKEHKIMVCPIMACPTAFKKGDIQSLCKHFFLLHLYRFDRDIDIVVEHECHYCGEVYTNTKLIWRRRKTTTLKRYICSGCEENEKFPILQLREMLKDVGSMPMEDIVLLKEKIPEGFVVTADTPFGFLDINKCRYCYKFLKRGQPVEQHKQNQHSKYTFFECKQREV</sequence>
<evidence type="ECO:0000313" key="3">
    <source>
        <dbReference type="EMBL" id="CAB3381042.1"/>
    </source>
</evidence>
<accession>A0A8S1DJ37</accession>
<name>A0A8S1DJ37_9INSE</name>
<evidence type="ECO:0000256" key="1">
    <source>
        <dbReference type="PROSITE-ProRule" id="PRU00042"/>
    </source>
</evidence>
<dbReference type="GO" id="GO:0008270">
    <property type="term" value="F:zinc ion binding"/>
    <property type="evidence" value="ECO:0007669"/>
    <property type="project" value="UniProtKB-KW"/>
</dbReference>
<feature type="domain" description="C2H2-type" evidence="2">
    <location>
        <begin position="321"/>
        <end position="349"/>
    </location>
</feature>
<dbReference type="AlphaFoldDB" id="A0A8S1DJ37"/>
<dbReference type="PROSITE" id="PS50157">
    <property type="entry name" value="ZINC_FINGER_C2H2_2"/>
    <property type="match status" value="1"/>
</dbReference>